<dbReference type="InterPro" id="IPR016039">
    <property type="entry name" value="Thiolase-like"/>
</dbReference>
<dbReference type="EC" id="2.3.1.16" evidence="9"/>
<dbReference type="Pfam" id="PF02803">
    <property type="entry name" value="Thiolase_C"/>
    <property type="match status" value="1"/>
</dbReference>
<feature type="domain" description="Thiolase N-terminal" evidence="7">
    <location>
        <begin position="4"/>
        <end position="260"/>
    </location>
</feature>
<evidence type="ECO:0000256" key="4">
    <source>
        <dbReference type="ARBA" id="ARBA00037924"/>
    </source>
</evidence>
<feature type="active site" description="Proton acceptor" evidence="5">
    <location>
        <position position="377"/>
    </location>
</feature>
<dbReference type="NCBIfam" id="TIGR01930">
    <property type="entry name" value="AcCoA-C-Actrans"/>
    <property type="match status" value="1"/>
</dbReference>
<dbReference type="CDD" id="cd00751">
    <property type="entry name" value="thiolase"/>
    <property type="match status" value="1"/>
</dbReference>
<feature type="active site" description="Proton acceptor" evidence="5">
    <location>
        <position position="347"/>
    </location>
</feature>
<evidence type="ECO:0000256" key="3">
    <source>
        <dbReference type="ARBA" id="ARBA00023315"/>
    </source>
</evidence>
<comment type="pathway">
    <text evidence="4">Metabolic intermediate biosynthesis; (R)-mevalonate biosynthesis; (R)-mevalonate from acetyl-CoA: step 1/3.</text>
</comment>
<dbReference type="PROSITE" id="PS00737">
    <property type="entry name" value="THIOLASE_2"/>
    <property type="match status" value="1"/>
</dbReference>
<dbReference type="InterPro" id="IPR002155">
    <property type="entry name" value="Thiolase"/>
</dbReference>
<dbReference type="InterPro" id="IPR020610">
    <property type="entry name" value="Thiolase_AS"/>
</dbReference>
<dbReference type="AlphaFoldDB" id="A0A4R5MNE7"/>
<gene>
    <name evidence="9" type="ORF">EZJ43_08910</name>
</gene>
<proteinExistence type="inferred from homology"/>
<dbReference type="GO" id="GO:0003985">
    <property type="term" value="F:acetyl-CoA C-acetyltransferase activity"/>
    <property type="evidence" value="ECO:0007669"/>
    <property type="project" value="TreeGrafter"/>
</dbReference>
<evidence type="ECO:0000259" key="8">
    <source>
        <dbReference type="Pfam" id="PF02803"/>
    </source>
</evidence>
<evidence type="ECO:0000313" key="10">
    <source>
        <dbReference type="Proteomes" id="UP000295668"/>
    </source>
</evidence>
<comment type="similarity">
    <text evidence="1 6">Belongs to the thiolase-like superfamily. Thiolase family.</text>
</comment>
<dbReference type="PANTHER" id="PTHR18919">
    <property type="entry name" value="ACETYL-COA C-ACYLTRANSFERASE"/>
    <property type="match status" value="1"/>
</dbReference>
<evidence type="ECO:0000259" key="7">
    <source>
        <dbReference type="Pfam" id="PF00108"/>
    </source>
</evidence>
<evidence type="ECO:0000256" key="5">
    <source>
        <dbReference type="PIRSR" id="PIRSR000429-1"/>
    </source>
</evidence>
<feature type="active site" description="Acyl-thioester intermediate" evidence="5">
    <location>
        <position position="87"/>
    </location>
</feature>
<dbReference type="PANTHER" id="PTHR18919:SF165">
    <property type="entry name" value="ACETYL-COA ACETYLTRANSFERASE"/>
    <property type="match status" value="1"/>
</dbReference>
<reference evidence="9 10" key="1">
    <citation type="submission" date="2019-02" db="EMBL/GenBank/DDBJ databases">
        <title>Pedobacter sp. nov., a novel speices isolated from soil of pinguins habitat in Antarcitica.</title>
        <authorList>
            <person name="He R.-H."/>
        </authorList>
    </citation>
    <scope>NUCLEOTIDE SEQUENCE [LARGE SCALE GENOMIC DNA]</scope>
    <source>
        <strain evidence="9 10">E01020</strain>
    </source>
</reference>
<evidence type="ECO:0000256" key="2">
    <source>
        <dbReference type="ARBA" id="ARBA00022679"/>
    </source>
</evidence>
<keyword evidence="3 6" id="KW-0012">Acyltransferase</keyword>
<dbReference type="EMBL" id="SJCY01000004">
    <property type="protein sequence ID" value="TDG36619.1"/>
    <property type="molecule type" value="Genomic_DNA"/>
</dbReference>
<sequence length="391" mass="40879">MREVVIVSAVRTPIGSFGGSLAQFSATQLGGFAIKGAIEKAGLKADQIQEVIMGNVLSANLGQAPATQASKYAGLPDLPATTVNKVCASGTKAIMLAAQSIANGDNDIIVAGGMESMSNVPYYLDKARNGYRLGHGQLTDGLVKDGLWDVYNDYHMGSAAELCATECDISRETQDQFAIKSYQKAQAAQTDGKFVEEIIPIEVKDRKGEISKIDSDEEPNAVKFDKIPALKTVFKKDGTVTAANASTLNDGAAALVLMSAEKAKQLGIKPLAKILGFADAQQAPEWFTTAPAKAIPLALHKANININDVDYFEINEAFSVVAIANNQLLKLDGSKVNMNGGAVALGHPLGASGARIVVTLLSVLKQNNGKIGVAGICNGGGGASALVVERF</sequence>
<dbReference type="GO" id="GO:0006696">
    <property type="term" value="P:ergosterol biosynthetic process"/>
    <property type="evidence" value="ECO:0007669"/>
    <property type="project" value="TreeGrafter"/>
</dbReference>
<dbReference type="FunFam" id="3.40.47.10:FF:000007">
    <property type="entry name" value="acetyl-CoA acetyltransferase, mitochondrial"/>
    <property type="match status" value="1"/>
</dbReference>
<keyword evidence="10" id="KW-1185">Reference proteome</keyword>
<dbReference type="OrthoDB" id="9764892at2"/>
<keyword evidence="2 6" id="KW-0808">Transferase</keyword>
<evidence type="ECO:0000313" key="9">
    <source>
        <dbReference type="EMBL" id="TDG36619.1"/>
    </source>
</evidence>
<dbReference type="SUPFAM" id="SSF53901">
    <property type="entry name" value="Thiolase-like"/>
    <property type="match status" value="2"/>
</dbReference>
<dbReference type="RefSeq" id="WP_133262349.1">
    <property type="nucleotide sequence ID" value="NZ_SJCY01000004.1"/>
</dbReference>
<dbReference type="InterPro" id="IPR020616">
    <property type="entry name" value="Thiolase_N"/>
</dbReference>
<evidence type="ECO:0000256" key="6">
    <source>
        <dbReference type="RuleBase" id="RU003557"/>
    </source>
</evidence>
<dbReference type="Pfam" id="PF00108">
    <property type="entry name" value="Thiolase_N"/>
    <property type="match status" value="1"/>
</dbReference>
<dbReference type="GO" id="GO:0006635">
    <property type="term" value="P:fatty acid beta-oxidation"/>
    <property type="evidence" value="ECO:0007669"/>
    <property type="project" value="TreeGrafter"/>
</dbReference>
<dbReference type="Gene3D" id="3.40.47.10">
    <property type="match status" value="1"/>
</dbReference>
<name>A0A4R5MNE7_9SPHI</name>
<dbReference type="PROSITE" id="PS00099">
    <property type="entry name" value="THIOLASE_3"/>
    <property type="match status" value="1"/>
</dbReference>
<accession>A0A4R5MNE7</accession>
<comment type="caution">
    <text evidence="9">The sequence shown here is derived from an EMBL/GenBank/DDBJ whole genome shotgun (WGS) entry which is preliminary data.</text>
</comment>
<protein>
    <submittedName>
        <fullName evidence="9">Acetyl-CoA C-acyltransferase</fullName>
        <ecNumber evidence="9">2.3.1.16</ecNumber>
    </submittedName>
</protein>
<dbReference type="PIRSF" id="PIRSF000429">
    <property type="entry name" value="Ac-CoA_Ac_transf"/>
    <property type="match status" value="1"/>
</dbReference>
<dbReference type="InterPro" id="IPR020613">
    <property type="entry name" value="Thiolase_CS"/>
</dbReference>
<organism evidence="9 10">
    <name type="scientific">Pedobacter changchengzhani</name>
    <dbReference type="NCBI Taxonomy" id="2529274"/>
    <lineage>
        <taxon>Bacteria</taxon>
        <taxon>Pseudomonadati</taxon>
        <taxon>Bacteroidota</taxon>
        <taxon>Sphingobacteriia</taxon>
        <taxon>Sphingobacteriales</taxon>
        <taxon>Sphingobacteriaceae</taxon>
        <taxon>Pedobacter</taxon>
    </lineage>
</organism>
<feature type="domain" description="Thiolase C-terminal" evidence="8">
    <location>
        <begin position="269"/>
        <end position="390"/>
    </location>
</feature>
<dbReference type="Proteomes" id="UP000295668">
    <property type="component" value="Unassembled WGS sequence"/>
</dbReference>
<dbReference type="InterPro" id="IPR020617">
    <property type="entry name" value="Thiolase_C"/>
</dbReference>
<evidence type="ECO:0000256" key="1">
    <source>
        <dbReference type="ARBA" id="ARBA00010982"/>
    </source>
</evidence>